<dbReference type="Proteomes" id="UP000433928">
    <property type="component" value="Unassembled WGS sequence"/>
</dbReference>
<proteinExistence type="predicted"/>
<accession>A0A6A2FYM0</accession>
<evidence type="ECO:0000256" key="1">
    <source>
        <dbReference type="SAM" id="SignalP"/>
    </source>
</evidence>
<dbReference type="RefSeq" id="WP_022400787.1">
    <property type="nucleotide sequence ID" value="NZ_WCTY01000001.1"/>
</dbReference>
<dbReference type="Proteomes" id="UP000487221">
    <property type="component" value="Unassembled WGS sequence"/>
</dbReference>
<evidence type="ECO:0000313" key="2">
    <source>
        <dbReference type="EMBL" id="KAB4172916.1"/>
    </source>
</evidence>
<protein>
    <submittedName>
        <fullName evidence="3">Uncharacterized protein</fullName>
    </submittedName>
</protein>
<organism evidence="3 5">
    <name type="scientific">Bacteroides uniformis</name>
    <dbReference type="NCBI Taxonomy" id="820"/>
    <lineage>
        <taxon>Bacteria</taxon>
        <taxon>Pseudomonadati</taxon>
        <taxon>Bacteroidota</taxon>
        <taxon>Bacteroidia</taxon>
        <taxon>Bacteroidales</taxon>
        <taxon>Bacteroidaceae</taxon>
        <taxon>Bacteroides</taxon>
    </lineage>
</organism>
<evidence type="ECO:0000313" key="5">
    <source>
        <dbReference type="Proteomes" id="UP000487221"/>
    </source>
</evidence>
<reference evidence="4 5" key="1">
    <citation type="journal article" date="2019" name="Nat. Med.">
        <title>A library of human gut bacterial isolates paired with longitudinal multiomics data enables mechanistic microbiome research.</title>
        <authorList>
            <person name="Poyet M."/>
            <person name="Groussin M."/>
            <person name="Gibbons S.M."/>
            <person name="Avila-Pacheco J."/>
            <person name="Jiang X."/>
            <person name="Kearney S.M."/>
            <person name="Perrotta A.R."/>
            <person name="Berdy B."/>
            <person name="Zhao S."/>
            <person name="Lieberman T.D."/>
            <person name="Swanson P.K."/>
            <person name="Smith M."/>
            <person name="Roesemann S."/>
            <person name="Alexander J.E."/>
            <person name="Rich S.A."/>
            <person name="Livny J."/>
            <person name="Vlamakis H."/>
            <person name="Clish C."/>
            <person name="Bullock K."/>
            <person name="Deik A."/>
            <person name="Scott J."/>
            <person name="Pierce K.A."/>
            <person name="Xavier R.J."/>
            <person name="Alm E.J."/>
        </authorList>
    </citation>
    <scope>NUCLEOTIDE SEQUENCE [LARGE SCALE GENOMIC DNA]</scope>
    <source>
        <strain evidence="3 5">BIOML-A19</strain>
        <strain evidence="2 4">BIOML-A27</strain>
    </source>
</reference>
<feature type="signal peptide" evidence="1">
    <location>
        <begin position="1"/>
        <end position="19"/>
    </location>
</feature>
<dbReference type="EMBL" id="WCUG01000002">
    <property type="protein sequence ID" value="KAB4172916.1"/>
    <property type="molecule type" value="Genomic_DNA"/>
</dbReference>
<evidence type="ECO:0000313" key="3">
    <source>
        <dbReference type="EMBL" id="KAB4188552.1"/>
    </source>
</evidence>
<feature type="chain" id="PRO_5036163212" evidence="1">
    <location>
        <begin position="20"/>
        <end position="129"/>
    </location>
</feature>
<comment type="caution">
    <text evidence="3">The sequence shown here is derived from an EMBL/GenBank/DDBJ whole genome shotgun (WGS) entry which is preliminary data.</text>
</comment>
<keyword evidence="1" id="KW-0732">Signal</keyword>
<sequence>MKKVIIIFLVFFYAIVSFAQSESAKPTFGVKLDREVAVAKIEKETYQDVIVELRSADLGDLFTEGVKIIVKDAKTGKKLYSKRFSKSYLYAFSDGTIQVGKGNALTQLTLFKSKEYSVWLMEIRKNGIY</sequence>
<evidence type="ECO:0000313" key="4">
    <source>
        <dbReference type="Proteomes" id="UP000433928"/>
    </source>
</evidence>
<dbReference type="EMBL" id="WCTY01000001">
    <property type="protein sequence ID" value="KAB4188552.1"/>
    <property type="molecule type" value="Genomic_DNA"/>
</dbReference>
<dbReference type="AlphaFoldDB" id="A0A6A2FYM0"/>
<name>A0A6A2FYM0_BACUN</name>
<gene>
    <name evidence="3" type="ORF">GAQ44_00275</name>
    <name evidence="2" type="ORF">GAQ59_01965</name>
</gene>